<dbReference type="SUPFAM" id="SSF54427">
    <property type="entry name" value="NTF2-like"/>
    <property type="match status" value="1"/>
</dbReference>
<feature type="domain" description="Calcium/calmodulin-dependent protein kinase II association-domain" evidence="2">
    <location>
        <begin position="42"/>
        <end position="160"/>
    </location>
</feature>
<dbReference type="Pfam" id="PF08332">
    <property type="entry name" value="CaMKII_AD"/>
    <property type="match status" value="1"/>
</dbReference>
<evidence type="ECO:0000313" key="4">
    <source>
        <dbReference type="Proteomes" id="UP000076555"/>
    </source>
</evidence>
<feature type="signal peptide" evidence="1">
    <location>
        <begin position="1"/>
        <end position="19"/>
    </location>
</feature>
<dbReference type="EMBL" id="LWAJ01000155">
    <property type="protein sequence ID" value="KZL49605.1"/>
    <property type="molecule type" value="Genomic_DNA"/>
</dbReference>
<sequence length="168" mass="18452">MKTIIARSALASFSAVALACSSIAPTTPVQAQANCPKVTSPQIAELFDRWNKSLQTGDPNAVTQNYAKNAVLLPTVSNKVRQNHAEIQDYFVKFLELKPVGQINDRNIRLYCGVAIDSGTYTFTVVNNGKTEEVQARYTFVYSKVGNQWLIAEHHSSGMPEKITSSAK</sequence>
<dbReference type="InterPro" id="IPR016887">
    <property type="entry name" value="UCP028470_steroid_isom-rel"/>
</dbReference>
<evidence type="ECO:0000256" key="1">
    <source>
        <dbReference type="SAM" id="SignalP"/>
    </source>
</evidence>
<dbReference type="CDD" id="cd00531">
    <property type="entry name" value="NTF2_like"/>
    <property type="match status" value="1"/>
</dbReference>
<dbReference type="Proteomes" id="UP000076555">
    <property type="component" value="Unassembled WGS sequence"/>
</dbReference>
<dbReference type="RefSeq" id="WP_063872959.1">
    <property type="nucleotide sequence ID" value="NZ_CAWMRI010000155.1"/>
</dbReference>
<keyword evidence="1" id="KW-0732">Signal</keyword>
<dbReference type="InterPro" id="IPR011944">
    <property type="entry name" value="Steroid_delta5-4_isomerase"/>
</dbReference>
<dbReference type="PIRSF" id="PIRSF028470">
    <property type="entry name" value="UCP028470"/>
    <property type="match status" value="1"/>
</dbReference>
<dbReference type="NCBIfam" id="TIGR02246">
    <property type="entry name" value="SgcJ/EcaC family oxidoreductase"/>
    <property type="match status" value="1"/>
</dbReference>
<dbReference type="GO" id="GO:0004683">
    <property type="term" value="F:calcium/calmodulin-dependent protein kinase activity"/>
    <property type="evidence" value="ECO:0007669"/>
    <property type="project" value="InterPro"/>
</dbReference>
<feature type="chain" id="PRO_5007828182" evidence="1">
    <location>
        <begin position="20"/>
        <end position="168"/>
    </location>
</feature>
<accession>A0A161VR79</accession>
<evidence type="ECO:0000259" key="2">
    <source>
        <dbReference type="Pfam" id="PF08332"/>
    </source>
</evidence>
<organism evidence="3 4">
    <name type="scientific">Nodularia spumigena CENA596</name>
    <dbReference type="NCBI Taxonomy" id="1819295"/>
    <lineage>
        <taxon>Bacteria</taxon>
        <taxon>Bacillati</taxon>
        <taxon>Cyanobacteriota</taxon>
        <taxon>Cyanophyceae</taxon>
        <taxon>Nostocales</taxon>
        <taxon>Nodulariaceae</taxon>
        <taxon>Nodularia</taxon>
    </lineage>
</organism>
<protein>
    <submittedName>
        <fullName evidence="3">DUF4440 domain-containing protein</fullName>
    </submittedName>
</protein>
<dbReference type="OrthoDB" id="953853at2"/>
<evidence type="ECO:0000313" key="3">
    <source>
        <dbReference type="EMBL" id="KZL49605.1"/>
    </source>
</evidence>
<dbReference type="InterPro" id="IPR032710">
    <property type="entry name" value="NTF2-like_dom_sf"/>
</dbReference>
<dbReference type="PROSITE" id="PS51257">
    <property type="entry name" value="PROKAR_LIPOPROTEIN"/>
    <property type="match status" value="1"/>
</dbReference>
<dbReference type="GO" id="GO:0005516">
    <property type="term" value="F:calmodulin binding"/>
    <property type="evidence" value="ECO:0007669"/>
    <property type="project" value="InterPro"/>
</dbReference>
<dbReference type="InterPro" id="IPR013543">
    <property type="entry name" value="Ca/CaM-dep_prot_kinase-assoc"/>
</dbReference>
<name>A0A161VR79_NODSP</name>
<dbReference type="AlphaFoldDB" id="A0A161VR79"/>
<proteinExistence type="predicted"/>
<reference evidence="3 4" key="1">
    <citation type="submission" date="2016-04" db="EMBL/GenBank/DDBJ databases">
        <title>Draft Genome Assembly of the Bloom-forming Cyanobacterium Nodularia spumigena Strain CENA596 in Shrimp Production Ponds.</title>
        <authorList>
            <person name="Popin R.V."/>
            <person name="Rigonato J."/>
            <person name="Abreu V.A."/>
            <person name="Andreote A.P."/>
            <person name="Silveira S.B."/>
            <person name="Odebrecht C."/>
            <person name="Fiore M.F."/>
        </authorList>
    </citation>
    <scope>NUCLEOTIDE SEQUENCE [LARGE SCALE GENOMIC DNA]</scope>
    <source>
        <strain evidence="3 4">CENA596</strain>
    </source>
</reference>
<dbReference type="Gene3D" id="3.10.450.50">
    <property type="match status" value="1"/>
</dbReference>
<comment type="caution">
    <text evidence="3">The sequence shown here is derived from an EMBL/GenBank/DDBJ whole genome shotgun (WGS) entry which is preliminary data.</text>
</comment>
<gene>
    <name evidence="3" type="ORF">A2T98_11930</name>
</gene>